<dbReference type="Proteomes" id="UP000018466">
    <property type="component" value="Unassembled WGS sequence"/>
</dbReference>
<feature type="binding site" evidence="1">
    <location>
        <position position="146"/>
    </location>
    <ligand>
        <name>Ni(2+)</name>
        <dbReference type="ChEBI" id="CHEBI:49786"/>
    </ligand>
</feature>
<comment type="caution">
    <text evidence="4">The sequence shown here is derived from an EMBL/GenBank/DDBJ whole genome shotgun (WGS) entry which is preliminary data.</text>
</comment>
<dbReference type="SUPFAM" id="SSF75500">
    <property type="entry name" value="Putative transcriptional regulator TM1602, C-terminal domain"/>
    <property type="match status" value="1"/>
</dbReference>
<dbReference type="InterPro" id="IPR035922">
    <property type="entry name" value="3H_dom_sf"/>
</dbReference>
<dbReference type="EMBL" id="AGEL01000006">
    <property type="protein sequence ID" value="EHO17305.1"/>
    <property type="molecule type" value="Genomic_DNA"/>
</dbReference>
<feature type="domain" description="3H" evidence="2">
    <location>
        <begin position="73"/>
        <end position="169"/>
    </location>
</feature>
<dbReference type="Gene3D" id="1.10.10.10">
    <property type="entry name" value="Winged helix-like DNA-binding domain superfamily/Winged helix DNA-binding domain"/>
    <property type="match status" value="1"/>
</dbReference>
<dbReference type="InterPro" id="IPR036390">
    <property type="entry name" value="WH_DNA-bd_sf"/>
</dbReference>
<dbReference type="InterPro" id="IPR004173">
    <property type="entry name" value="3H_domain"/>
</dbReference>
<evidence type="ECO:0008006" key="6">
    <source>
        <dbReference type="Google" id="ProtNLM"/>
    </source>
</evidence>
<accession>A0AA36Y5N6</accession>
<dbReference type="PANTHER" id="PTHR40068">
    <property type="entry name" value="TRANSCRIPTION REPRESSOR NIAR-RELATED"/>
    <property type="match status" value="1"/>
</dbReference>
<evidence type="ECO:0000313" key="5">
    <source>
        <dbReference type="Proteomes" id="UP000018466"/>
    </source>
</evidence>
<evidence type="ECO:0000259" key="3">
    <source>
        <dbReference type="Pfam" id="PF08279"/>
    </source>
</evidence>
<dbReference type="PIRSF" id="PIRSF037847">
    <property type="entry name" value="NiaR"/>
    <property type="match status" value="1"/>
</dbReference>
<feature type="binding site" evidence="1">
    <location>
        <position position="85"/>
    </location>
    <ligand>
        <name>Ni(2+)</name>
        <dbReference type="ChEBI" id="CHEBI:49786"/>
    </ligand>
</feature>
<reference evidence="4 5" key="1">
    <citation type="submission" date="2011-10" db="EMBL/GenBank/DDBJ databases">
        <title>The Genome Sequence of Lachnospiraceae bacterium ACC2.</title>
        <authorList>
            <consortium name="The Broad Institute Genome Sequencing Platform"/>
            <person name="Earl A."/>
            <person name="Ward D."/>
            <person name="Feldgarden M."/>
            <person name="Gevers D."/>
            <person name="Sizova M."/>
            <person name="Hazen A."/>
            <person name="Epstein S."/>
            <person name="Young S.K."/>
            <person name="Zeng Q."/>
            <person name="Gargeya S."/>
            <person name="Fitzgerald M."/>
            <person name="Haas B."/>
            <person name="Abouelleil A."/>
            <person name="Alvarado L."/>
            <person name="Arachchi H.M."/>
            <person name="Berlin A."/>
            <person name="Brown A."/>
            <person name="Chapman S.B."/>
            <person name="Chen Z."/>
            <person name="Dunbar C."/>
            <person name="Freedman E."/>
            <person name="Gearin G."/>
            <person name="Goldberg J."/>
            <person name="Griggs A."/>
            <person name="Gujja S."/>
            <person name="Heiman D."/>
            <person name="Howarth C."/>
            <person name="Larson L."/>
            <person name="Lui A."/>
            <person name="MacDonald P.J.P."/>
            <person name="Montmayeur A."/>
            <person name="Murphy C."/>
            <person name="Neiman D."/>
            <person name="Pearson M."/>
            <person name="Priest M."/>
            <person name="Roberts A."/>
            <person name="Saif S."/>
            <person name="Shea T."/>
            <person name="Shenoy N."/>
            <person name="Sisk P."/>
            <person name="Stolte C."/>
            <person name="Sykes S."/>
            <person name="Wortman J."/>
            <person name="Nusbaum C."/>
            <person name="Birren B."/>
        </authorList>
    </citation>
    <scope>NUCLEOTIDE SEQUENCE [LARGE SCALE GENOMIC DNA]</scope>
    <source>
        <strain evidence="4 5">ACC2</strain>
    </source>
</reference>
<proteinExistence type="predicted"/>
<dbReference type="SUPFAM" id="SSF46785">
    <property type="entry name" value="Winged helix' DNA-binding domain"/>
    <property type="match status" value="1"/>
</dbReference>
<sequence length="172" mass="18541">MQNDARRAEILSTLAKNQKPISATTLAAAYHVSRQSIVGDIALLRASGADIIATSRGYLLAAASRQPLLKKTIACRHDAAAIREELYIAVDEGCTVADVSVEHPLYGELRGQLQLSTRHEVDAFLARSAECAAQPLSLLTSGIHLHTLLCPDEAAYRRVTEKLRAAGILLSE</sequence>
<evidence type="ECO:0000256" key="1">
    <source>
        <dbReference type="PIRSR" id="PIRSR037847-1"/>
    </source>
</evidence>
<dbReference type="GeneID" id="86940670"/>
<dbReference type="Pfam" id="PF08279">
    <property type="entry name" value="HTH_11"/>
    <property type="match status" value="1"/>
</dbReference>
<feature type="binding site" evidence="1">
    <location>
        <position position="77"/>
    </location>
    <ligand>
        <name>Ni(2+)</name>
        <dbReference type="ChEBI" id="CHEBI:49786"/>
    </ligand>
</feature>
<gene>
    <name evidence="4" type="ORF">HMPREF9623_00904</name>
</gene>
<evidence type="ECO:0000313" key="4">
    <source>
        <dbReference type="EMBL" id="EHO17305.1"/>
    </source>
</evidence>
<dbReference type="InterPro" id="IPR026043">
    <property type="entry name" value="NadR"/>
</dbReference>
<keyword evidence="1" id="KW-0533">Nickel</keyword>
<name>A0AA36Y5N6_9FIRM</name>
<keyword evidence="1" id="KW-0479">Metal-binding</keyword>
<dbReference type="PANTHER" id="PTHR40068:SF1">
    <property type="entry name" value="TRANSCRIPTION REPRESSOR NIAR-RELATED"/>
    <property type="match status" value="1"/>
</dbReference>
<dbReference type="GO" id="GO:0046872">
    <property type="term" value="F:metal ion binding"/>
    <property type="evidence" value="ECO:0007669"/>
    <property type="project" value="UniProtKB-KW"/>
</dbReference>
<keyword evidence="5" id="KW-1185">Reference proteome</keyword>
<evidence type="ECO:0000259" key="2">
    <source>
        <dbReference type="Pfam" id="PF02829"/>
    </source>
</evidence>
<feature type="domain" description="Helix-turn-helix type 11" evidence="3">
    <location>
        <begin position="6"/>
        <end position="58"/>
    </location>
</feature>
<dbReference type="AlphaFoldDB" id="A0AA36Y5N6"/>
<dbReference type="Gene3D" id="3.30.1340.20">
    <property type="entry name" value="3H domain"/>
    <property type="match status" value="1"/>
</dbReference>
<dbReference type="RefSeq" id="WP_009532737.1">
    <property type="nucleotide sequence ID" value="NZ_CAJPPX010000021.1"/>
</dbReference>
<dbReference type="Pfam" id="PF02829">
    <property type="entry name" value="3H"/>
    <property type="match status" value="1"/>
</dbReference>
<feature type="binding site" evidence="1">
    <location>
        <position position="144"/>
    </location>
    <ligand>
        <name>Ni(2+)</name>
        <dbReference type="ChEBI" id="CHEBI:49786"/>
    </ligand>
</feature>
<dbReference type="InterPro" id="IPR013196">
    <property type="entry name" value="HTH_11"/>
</dbReference>
<protein>
    <recommendedName>
        <fullName evidence="6">Transcription repressor NadR</fullName>
    </recommendedName>
</protein>
<dbReference type="InterPro" id="IPR036388">
    <property type="entry name" value="WH-like_DNA-bd_sf"/>
</dbReference>
<organism evidence="4 5">
    <name type="scientific">Stomatobaculum longum</name>
    <dbReference type="NCBI Taxonomy" id="796942"/>
    <lineage>
        <taxon>Bacteria</taxon>
        <taxon>Bacillati</taxon>
        <taxon>Bacillota</taxon>
        <taxon>Clostridia</taxon>
        <taxon>Lachnospirales</taxon>
        <taxon>Lachnospiraceae</taxon>
        <taxon>Stomatobaculum</taxon>
    </lineage>
</organism>